<dbReference type="PANTHER" id="PTHR42659">
    <property type="entry name" value="XANTHINE DEHYDROGENASE SUBUNIT C-RELATED"/>
    <property type="match status" value="1"/>
</dbReference>
<evidence type="ECO:0000256" key="3">
    <source>
        <dbReference type="ARBA" id="ARBA00023002"/>
    </source>
</evidence>
<dbReference type="InterPro" id="IPR016166">
    <property type="entry name" value="FAD-bd_PCMH"/>
</dbReference>
<evidence type="ECO:0000313" key="6">
    <source>
        <dbReference type="Proteomes" id="UP000807825"/>
    </source>
</evidence>
<dbReference type="GO" id="GO:0016491">
    <property type="term" value="F:oxidoreductase activity"/>
    <property type="evidence" value="ECO:0007669"/>
    <property type="project" value="UniProtKB-KW"/>
</dbReference>
<dbReference type="Gene3D" id="3.30.43.10">
    <property type="entry name" value="Uridine Diphospho-n-acetylenolpyruvylglucosamine Reductase, domain 2"/>
    <property type="match status" value="1"/>
</dbReference>
<dbReference type="InterPro" id="IPR002346">
    <property type="entry name" value="Mopterin_DH_FAD-bd"/>
</dbReference>
<dbReference type="SUPFAM" id="SSF56176">
    <property type="entry name" value="FAD-binding/transporter-associated domain-like"/>
    <property type="match status" value="1"/>
</dbReference>
<comment type="caution">
    <text evidence="5">The sequence shown here is derived from an EMBL/GenBank/DDBJ whole genome shotgun (WGS) entry which is preliminary data.</text>
</comment>
<dbReference type="PANTHER" id="PTHR42659:SF2">
    <property type="entry name" value="XANTHINE DEHYDROGENASE SUBUNIT C-RELATED"/>
    <property type="match status" value="1"/>
</dbReference>
<evidence type="ECO:0000256" key="2">
    <source>
        <dbReference type="ARBA" id="ARBA00022827"/>
    </source>
</evidence>
<dbReference type="Pfam" id="PF00941">
    <property type="entry name" value="FAD_binding_5"/>
    <property type="match status" value="1"/>
</dbReference>
<evidence type="ECO:0000259" key="4">
    <source>
        <dbReference type="PROSITE" id="PS51387"/>
    </source>
</evidence>
<keyword evidence="2" id="KW-0274">FAD</keyword>
<dbReference type="PROSITE" id="PS51387">
    <property type="entry name" value="FAD_PCMH"/>
    <property type="match status" value="1"/>
</dbReference>
<dbReference type="AlphaFoldDB" id="A0A9D6V0G5"/>
<sequence>MRSQFNYFRPQSLVEALEFLSEQGSRASVLAGGTDLTIGIRKGELKSAYVMDVSRLDELRTISCIEESLVVGAALTYTEIVNDPLIRENVPVLSLAARQVGSLQIRNMGTLGGNVANASPAADSVPAMLVHNAWVKIQSVYEDRIEPLENVIVGPNTSNLKPGELITGFILESLPDSRYEFQRIARR</sequence>
<dbReference type="Gene3D" id="3.30.465.10">
    <property type="match status" value="1"/>
</dbReference>
<dbReference type="Proteomes" id="UP000807825">
    <property type="component" value="Unassembled WGS sequence"/>
</dbReference>
<dbReference type="InterPro" id="IPR016169">
    <property type="entry name" value="FAD-bd_PCMH_sub2"/>
</dbReference>
<keyword evidence="1" id="KW-0285">Flavoprotein</keyword>
<dbReference type="EMBL" id="JACRDE010000178">
    <property type="protein sequence ID" value="MBI5249077.1"/>
    <property type="molecule type" value="Genomic_DNA"/>
</dbReference>
<dbReference type="GO" id="GO:0071949">
    <property type="term" value="F:FAD binding"/>
    <property type="evidence" value="ECO:0007669"/>
    <property type="project" value="InterPro"/>
</dbReference>
<dbReference type="InterPro" id="IPR036318">
    <property type="entry name" value="FAD-bd_PCMH-like_sf"/>
</dbReference>
<name>A0A9D6V0G5_9BACT</name>
<feature type="domain" description="FAD-binding PCMH-type" evidence="4">
    <location>
        <begin position="1"/>
        <end position="176"/>
    </location>
</feature>
<organism evidence="5 6">
    <name type="scientific">Desulfomonile tiedjei</name>
    <dbReference type="NCBI Taxonomy" id="2358"/>
    <lineage>
        <taxon>Bacteria</taxon>
        <taxon>Pseudomonadati</taxon>
        <taxon>Thermodesulfobacteriota</taxon>
        <taxon>Desulfomonilia</taxon>
        <taxon>Desulfomonilales</taxon>
        <taxon>Desulfomonilaceae</taxon>
        <taxon>Desulfomonile</taxon>
    </lineage>
</organism>
<keyword evidence="3" id="KW-0560">Oxidoreductase</keyword>
<dbReference type="InterPro" id="IPR016167">
    <property type="entry name" value="FAD-bd_PCMH_sub1"/>
</dbReference>
<evidence type="ECO:0000313" key="5">
    <source>
        <dbReference type="EMBL" id="MBI5249077.1"/>
    </source>
</evidence>
<accession>A0A9D6V0G5</accession>
<gene>
    <name evidence="5" type="ORF">HY912_06240</name>
</gene>
<dbReference type="InterPro" id="IPR051312">
    <property type="entry name" value="Diverse_Substr_Oxidored"/>
</dbReference>
<protein>
    <submittedName>
        <fullName evidence="5">FAD binding domain-containing protein</fullName>
    </submittedName>
</protein>
<reference evidence="5" key="1">
    <citation type="submission" date="2020-07" db="EMBL/GenBank/DDBJ databases">
        <title>Huge and variable diversity of episymbiotic CPR bacteria and DPANN archaea in groundwater ecosystems.</title>
        <authorList>
            <person name="He C.Y."/>
            <person name="Keren R."/>
            <person name="Whittaker M."/>
            <person name="Farag I.F."/>
            <person name="Doudna J."/>
            <person name="Cate J.H.D."/>
            <person name="Banfield J.F."/>
        </authorList>
    </citation>
    <scope>NUCLEOTIDE SEQUENCE</scope>
    <source>
        <strain evidence="5">NC_groundwater_1664_Pr3_B-0.1um_52_9</strain>
    </source>
</reference>
<evidence type="ECO:0000256" key="1">
    <source>
        <dbReference type="ARBA" id="ARBA00022630"/>
    </source>
</evidence>
<proteinExistence type="predicted"/>
<feature type="non-terminal residue" evidence="5">
    <location>
        <position position="187"/>
    </location>
</feature>